<dbReference type="HAMAP" id="MF_02055">
    <property type="entry name" value="Recomb_XerA"/>
    <property type="match status" value="1"/>
</dbReference>
<dbReference type="InterPro" id="IPR004107">
    <property type="entry name" value="Integrase_SAM-like_N"/>
</dbReference>
<feature type="domain" description="Tyr recombinase" evidence="6">
    <location>
        <begin position="122"/>
        <end position="291"/>
    </location>
</feature>
<protein>
    <recommendedName>
        <fullName evidence="5">Tyrosine recombinase XerA</fullName>
    </recommendedName>
</protein>
<evidence type="ECO:0000259" key="6">
    <source>
        <dbReference type="PROSITE" id="PS51898"/>
    </source>
</evidence>
<feature type="active site" evidence="5">
    <location>
        <position position="157"/>
    </location>
</feature>
<dbReference type="SUPFAM" id="SSF56349">
    <property type="entry name" value="DNA breaking-rejoining enzymes"/>
    <property type="match status" value="1"/>
</dbReference>
<accession>A0A7C4H9K5</accession>
<dbReference type="InterPro" id="IPR033686">
    <property type="entry name" value="XerA"/>
</dbReference>
<dbReference type="PANTHER" id="PTHR30349:SF41">
    <property type="entry name" value="INTEGRASE_RECOMBINASE PROTEIN MJ0367-RELATED"/>
    <property type="match status" value="1"/>
</dbReference>
<evidence type="ECO:0000259" key="7">
    <source>
        <dbReference type="PROSITE" id="PS51900"/>
    </source>
</evidence>
<sequence length="331" mass="38607">MPNKLDLGKAPDNIFELSNEEILNEFILVLESAGASRDTVKAYRSAILDFLKYIGNRDLRNISLRDVIAWRNTRIKEGFDRSRSKESNSWKTTIHYYTMFLNRFFEWLGLNIKIPRVSKPARRIDILSEDEINKLMNSVRDPVDNIILRLLLDTGIRARELLSIRVEDIDFKEKLIRIVNSKYGRERYVVVKNETLDLIISWIKINNLKQSDRLINLSYSGLYKRLKKLAERAGLPSWKVRPHVFRHTFATSVLKKGFSLSSLQKILGHSDIKTTQVYLHLTINDVKKEYERILENNLNKCLNCGRELVLNAIYCPYCGVKLERSELISTT</sequence>
<dbReference type="InterPro" id="IPR044068">
    <property type="entry name" value="CB"/>
</dbReference>
<comment type="function">
    <text evidence="5">Site-specific tyrosine recombinase, which acts by catalyzing the cutting and rejoining of the recombining DNA molecules.</text>
</comment>
<evidence type="ECO:0000256" key="1">
    <source>
        <dbReference type="ARBA" id="ARBA00022490"/>
    </source>
</evidence>
<dbReference type="NCBIfam" id="NF040815">
    <property type="entry name" value="recomb_XerA_Arch"/>
    <property type="match status" value="1"/>
</dbReference>
<gene>
    <name evidence="5" type="primary">xerA</name>
    <name evidence="8" type="ORF">ENU14_04805</name>
</gene>
<reference evidence="8" key="1">
    <citation type="journal article" date="2020" name="mSystems">
        <title>Genome- and Community-Level Interaction Insights into Carbon Utilization and Element Cycling Functions of Hydrothermarchaeota in Hydrothermal Sediment.</title>
        <authorList>
            <person name="Zhou Z."/>
            <person name="Liu Y."/>
            <person name="Xu W."/>
            <person name="Pan J."/>
            <person name="Luo Z.H."/>
            <person name="Li M."/>
        </authorList>
    </citation>
    <scope>NUCLEOTIDE SEQUENCE [LARGE SCALE GENOMIC DNA]</scope>
    <source>
        <strain evidence="8">SpSt-642</strain>
    </source>
</reference>
<dbReference type="InterPro" id="IPR002104">
    <property type="entry name" value="Integrase_catalytic"/>
</dbReference>
<dbReference type="GO" id="GO:0003677">
    <property type="term" value="F:DNA binding"/>
    <property type="evidence" value="ECO:0007669"/>
    <property type="project" value="UniProtKB-UniRule"/>
</dbReference>
<evidence type="ECO:0000313" key="8">
    <source>
        <dbReference type="EMBL" id="HGM58886.1"/>
    </source>
</evidence>
<feature type="active site" description="O-(3'-phospho-DNA)-tyrosine intermediate" evidence="5">
    <location>
        <position position="278"/>
    </location>
</feature>
<dbReference type="AlphaFoldDB" id="A0A7C4H9K5"/>
<dbReference type="GO" id="GO:0009037">
    <property type="term" value="F:tyrosine-based site-specific recombinase activity"/>
    <property type="evidence" value="ECO:0007669"/>
    <property type="project" value="UniProtKB-UniRule"/>
</dbReference>
<dbReference type="InterPro" id="IPR010998">
    <property type="entry name" value="Integrase_recombinase_N"/>
</dbReference>
<keyword evidence="3 5" id="KW-0238">DNA-binding</keyword>
<name>A0A7C4H9K5_STAMA</name>
<dbReference type="InterPro" id="IPR050090">
    <property type="entry name" value="Tyrosine_recombinase_XerCD"/>
</dbReference>
<feature type="active site" evidence="5">
    <location>
        <position position="269"/>
    </location>
</feature>
<proteinExistence type="inferred from homology"/>
<dbReference type="InterPro" id="IPR013762">
    <property type="entry name" value="Integrase-like_cat_sf"/>
</dbReference>
<dbReference type="PROSITE" id="PS51900">
    <property type="entry name" value="CB"/>
    <property type="match status" value="1"/>
</dbReference>
<feature type="active site" evidence="5">
    <location>
        <position position="243"/>
    </location>
</feature>
<dbReference type="EMBL" id="DTBJ01000036">
    <property type="protein sequence ID" value="HGM58886.1"/>
    <property type="molecule type" value="Genomic_DNA"/>
</dbReference>
<comment type="similarity">
    <text evidence="5">Belongs to the 'phage' integrase family. XerA subfamily.</text>
</comment>
<dbReference type="GO" id="GO:0006313">
    <property type="term" value="P:DNA transposition"/>
    <property type="evidence" value="ECO:0007669"/>
    <property type="project" value="UniProtKB-UniRule"/>
</dbReference>
<feature type="active site" evidence="5">
    <location>
        <position position="182"/>
    </location>
</feature>
<keyword evidence="2 5" id="KW-0229">DNA integration</keyword>
<dbReference type="Pfam" id="PF00589">
    <property type="entry name" value="Phage_integrase"/>
    <property type="match status" value="1"/>
</dbReference>
<feature type="active site" evidence="5">
    <location>
        <position position="246"/>
    </location>
</feature>
<dbReference type="CDD" id="cd00796">
    <property type="entry name" value="INT_Rci_Hp1_C"/>
    <property type="match status" value="1"/>
</dbReference>
<dbReference type="PROSITE" id="PS51898">
    <property type="entry name" value="TYR_RECOMBINASE"/>
    <property type="match status" value="1"/>
</dbReference>
<evidence type="ECO:0000256" key="4">
    <source>
        <dbReference type="ARBA" id="ARBA00023172"/>
    </source>
</evidence>
<dbReference type="PANTHER" id="PTHR30349">
    <property type="entry name" value="PHAGE INTEGRASE-RELATED"/>
    <property type="match status" value="1"/>
</dbReference>
<keyword evidence="1 5" id="KW-0963">Cytoplasm</keyword>
<comment type="subcellular location">
    <subcellularLocation>
        <location evidence="5">Cytoplasm</location>
    </subcellularLocation>
</comment>
<organism evidence="8">
    <name type="scientific">Staphylothermus marinus</name>
    <dbReference type="NCBI Taxonomy" id="2280"/>
    <lineage>
        <taxon>Archaea</taxon>
        <taxon>Thermoproteota</taxon>
        <taxon>Thermoprotei</taxon>
        <taxon>Desulfurococcales</taxon>
        <taxon>Desulfurococcaceae</taxon>
        <taxon>Staphylothermus</taxon>
    </lineage>
</organism>
<dbReference type="Pfam" id="PF02899">
    <property type="entry name" value="Phage_int_SAM_1"/>
    <property type="match status" value="1"/>
</dbReference>
<evidence type="ECO:0000256" key="2">
    <source>
        <dbReference type="ARBA" id="ARBA00022908"/>
    </source>
</evidence>
<dbReference type="Gene3D" id="1.10.443.10">
    <property type="entry name" value="Intergrase catalytic core"/>
    <property type="match status" value="1"/>
</dbReference>
<keyword evidence="4 5" id="KW-0233">DNA recombination</keyword>
<dbReference type="InterPro" id="IPR011010">
    <property type="entry name" value="DNA_brk_join_enz"/>
</dbReference>
<dbReference type="GO" id="GO:0005737">
    <property type="term" value="C:cytoplasm"/>
    <property type="evidence" value="ECO:0007669"/>
    <property type="project" value="UniProtKB-SubCell"/>
</dbReference>
<dbReference type="Gene3D" id="1.10.150.130">
    <property type="match status" value="1"/>
</dbReference>
<evidence type="ECO:0000256" key="5">
    <source>
        <dbReference type="HAMAP-Rule" id="MF_02055"/>
    </source>
</evidence>
<evidence type="ECO:0000256" key="3">
    <source>
        <dbReference type="ARBA" id="ARBA00023125"/>
    </source>
</evidence>
<comment type="caution">
    <text evidence="8">The sequence shown here is derived from an EMBL/GenBank/DDBJ whole genome shotgun (WGS) entry which is preliminary data.</text>
</comment>
<feature type="domain" description="Core-binding (CB)" evidence="7">
    <location>
        <begin position="17"/>
        <end position="109"/>
    </location>
</feature>